<protein>
    <submittedName>
        <fullName evidence="3">Uncharacterized protein</fullName>
    </submittedName>
</protein>
<feature type="chain" id="PRO_5041051283" evidence="2">
    <location>
        <begin position="22"/>
        <end position="134"/>
    </location>
</feature>
<reference evidence="3" key="1">
    <citation type="submission" date="2021-02" db="EMBL/GenBank/DDBJ databases">
        <title>Genomic Encyclopedia of Type Strains, Phase IV (KMG-V): Genome sequencing to study the core and pangenomes of soil and plant-associated prokaryotes.</title>
        <authorList>
            <person name="Whitman W."/>
        </authorList>
    </citation>
    <scope>NUCLEOTIDE SEQUENCE</scope>
    <source>
        <strain evidence="3">USDA 406</strain>
    </source>
</reference>
<evidence type="ECO:0000256" key="2">
    <source>
        <dbReference type="SAM" id="SignalP"/>
    </source>
</evidence>
<dbReference type="Proteomes" id="UP000673383">
    <property type="component" value="Unassembled WGS sequence"/>
</dbReference>
<feature type="compositionally biased region" description="Polar residues" evidence="1">
    <location>
        <begin position="102"/>
        <end position="121"/>
    </location>
</feature>
<feature type="region of interest" description="Disordered" evidence="1">
    <location>
        <begin position="31"/>
        <end position="134"/>
    </location>
</feature>
<dbReference type="OrthoDB" id="8256452at2"/>
<feature type="compositionally biased region" description="Polar residues" evidence="1">
    <location>
        <begin position="72"/>
        <end position="84"/>
    </location>
</feature>
<dbReference type="EMBL" id="JAFICZ010000001">
    <property type="protein sequence ID" value="MBP1297343.1"/>
    <property type="molecule type" value="Genomic_DNA"/>
</dbReference>
<name>A0A1E3ESW8_BRAEL</name>
<dbReference type="AlphaFoldDB" id="A0A1E3ESW8"/>
<evidence type="ECO:0000313" key="3">
    <source>
        <dbReference type="EMBL" id="MBP1297343.1"/>
    </source>
</evidence>
<evidence type="ECO:0000313" key="4">
    <source>
        <dbReference type="Proteomes" id="UP000673383"/>
    </source>
</evidence>
<sequence length="134" mass="13302">MRTRTIALLIAGAMATGPILAQHAVAQNLQNEADKGAKTRNSGESGYVGDQDRPGAAATPPGRPDTAAGSPDATTSPSAQSSGTGIVGAPGNKSGPPAKQGTVGSNSQNLHVQEQDPSNIKGQPGNKSGPPAKR</sequence>
<feature type="signal peptide" evidence="2">
    <location>
        <begin position="1"/>
        <end position="21"/>
    </location>
</feature>
<proteinExistence type="predicted"/>
<comment type="caution">
    <text evidence="3">The sequence shown here is derived from an EMBL/GenBank/DDBJ whole genome shotgun (WGS) entry which is preliminary data.</text>
</comment>
<gene>
    <name evidence="3" type="ORF">JOH49_007096</name>
</gene>
<accession>A0A1E3ESW8</accession>
<evidence type="ECO:0000256" key="1">
    <source>
        <dbReference type="SAM" id="MobiDB-lite"/>
    </source>
</evidence>
<feature type="compositionally biased region" description="Low complexity" evidence="1">
    <location>
        <begin position="54"/>
        <end position="68"/>
    </location>
</feature>
<organism evidence="3 4">
    <name type="scientific">Bradyrhizobium elkanii</name>
    <dbReference type="NCBI Taxonomy" id="29448"/>
    <lineage>
        <taxon>Bacteria</taxon>
        <taxon>Pseudomonadati</taxon>
        <taxon>Pseudomonadota</taxon>
        <taxon>Alphaproteobacteria</taxon>
        <taxon>Hyphomicrobiales</taxon>
        <taxon>Nitrobacteraceae</taxon>
        <taxon>Bradyrhizobium</taxon>
    </lineage>
</organism>
<keyword evidence="2" id="KW-0732">Signal</keyword>